<dbReference type="EMBL" id="HBHJ01032206">
    <property type="protein sequence ID" value="CAD9710363.1"/>
    <property type="molecule type" value="Transcribed_RNA"/>
</dbReference>
<dbReference type="InterPro" id="IPR036265">
    <property type="entry name" value="HIT-like_sf"/>
</dbReference>
<dbReference type="Pfam" id="PF11969">
    <property type="entry name" value="DcpS_C"/>
    <property type="match status" value="1"/>
</dbReference>
<organism evidence="2">
    <name type="scientific">Rhizochromulina marina</name>
    <dbReference type="NCBI Taxonomy" id="1034831"/>
    <lineage>
        <taxon>Eukaryota</taxon>
        <taxon>Sar</taxon>
        <taxon>Stramenopiles</taxon>
        <taxon>Ochrophyta</taxon>
        <taxon>Dictyochophyceae</taxon>
        <taxon>Rhizochromulinales</taxon>
        <taxon>Rhizochromulina</taxon>
    </lineage>
</organism>
<protein>
    <recommendedName>
        <fullName evidence="3">M7GpppX diphosphatase</fullName>
    </recommendedName>
</protein>
<evidence type="ECO:0000256" key="1">
    <source>
        <dbReference type="SAM" id="MobiDB-lite"/>
    </source>
</evidence>
<feature type="region of interest" description="Disordered" evidence="1">
    <location>
        <begin position="327"/>
        <end position="348"/>
    </location>
</feature>
<dbReference type="GO" id="GO:0016787">
    <property type="term" value="F:hydrolase activity"/>
    <property type="evidence" value="ECO:0007669"/>
    <property type="project" value="InterPro"/>
</dbReference>
<sequence>MAAFEGGRGLDAFEAERVLSFDNGRAATILGRFHSTGDGESAPVLLKLSLASPFTTPDELLQGLAGMDLTLTNYSGAEYSYYDAEVTSGLCRYAMEVISPASQRQITRATPVERYMVEETEEVFREVVLPYQQHQAGKIKWIESVVSLKTEAERNLFIGGSGLGFVVNIDTKWTSHARPISADPTVRAGWHKAPWTKDLYLLAISRDPSLLSLRDLRGEEGAELCDSMRQALEDCARTVYGVPKRKLRIFFHYQPQFYRLHAHCTTCNFVNPGCEVERAHLLTTVAANLRQDGAYYEKATLVYTVREGETLCKKLFPGELEELAHHQEASQRMAAGDEEARAAAAAAD</sequence>
<dbReference type="GO" id="GO:0000932">
    <property type="term" value="C:P-body"/>
    <property type="evidence" value="ECO:0007669"/>
    <property type="project" value="TreeGrafter"/>
</dbReference>
<dbReference type="PANTHER" id="PTHR12978">
    <property type="entry name" value="HISTIDINE TRIAD HIT PROTEIN MEMBER"/>
    <property type="match status" value="1"/>
</dbReference>
<dbReference type="Gene3D" id="3.30.428.10">
    <property type="entry name" value="HIT-like"/>
    <property type="match status" value="1"/>
</dbReference>
<dbReference type="AlphaFoldDB" id="A0A7S2WVS5"/>
<gene>
    <name evidence="2" type="ORF">RMAR1173_LOCUS21356</name>
</gene>
<evidence type="ECO:0008006" key="3">
    <source>
        <dbReference type="Google" id="ProtNLM"/>
    </source>
</evidence>
<accession>A0A7S2WVS5</accession>
<dbReference type="GO" id="GO:0000340">
    <property type="term" value="F:RNA 7-methylguanosine cap binding"/>
    <property type="evidence" value="ECO:0007669"/>
    <property type="project" value="TreeGrafter"/>
</dbReference>
<proteinExistence type="predicted"/>
<dbReference type="GO" id="GO:0000290">
    <property type="term" value="P:deadenylation-dependent decapping of nuclear-transcribed mRNA"/>
    <property type="evidence" value="ECO:0007669"/>
    <property type="project" value="InterPro"/>
</dbReference>
<dbReference type="InterPro" id="IPR008594">
    <property type="entry name" value="DcpS/DCS2"/>
</dbReference>
<reference evidence="2" key="1">
    <citation type="submission" date="2021-01" db="EMBL/GenBank/DDBJ databases">
        <authorList>
            <person name="Corre E."/>
            <person name="Pelletier E."/>
            <person name="Niang G."/>
            <person name="Scheremetjew M."/>
            <person name="Finn R."/>
            <person name="Kale V."/>
            <person name="Holt S."/>
            <person name="Cochrane G."/>
            <person name="Meng A."/>
            <person name="Brown T."/>
            <person name="Cohen L."/>
        </authorList>
    </citation>
    <scope>NUCLEOTIDE SEQUENCE</scope>
    <source>
        <strain evidence="2">CCMP1243</strain>
    </source>
</reference>
<dbReference type="PANTHER" id="PTHR12978:SF0">
    <property type="entry name" value="M7GPPPX DIPHOSPHATASE"/>
    <property type="match status" value="1"/>
</dbReference>
<dbReference type="GO" id="GO:0005634">
    <property type="term" value="C:nucleus"/>
    <property type="evidence" value="ECO:0007669"/>
    <property type="project" value="TreeGrafter"/>
</dbReference>
<evidence type="ECO:0000313" key="2">
    <source>
        <dbReference type="EMBL" id="CAD9710363.1"/>
    </source>
</evidence>
<dbReference type="SUPFAM" id="SSF54197">
    <property type="entry name" value="HIT-like"/>
    <property type="match status" value="1"/>
</dbReference>
<name>A0A7S2WVS5_9STRA</name>